<reference evidence="7 8" key="1">
    <citation type="submission" date="2020-08" db="EMBL/GenBank/DDBJ databases">
        <title>Aphidius gifuensis genome sequencing and assembly.</title>
        <authorList>
            <person name="Du Z."/>
        </authorList>
    </citation>
    <scope>NUCLEOTIDE SEQUENCE [LARGE SCALE GENOMIC DNA]</scope>
    <source>
        <strain evidence="7">YNYX2018</strain>
        <tissue evidence="7">Adults</tissue>
    </source>
</reference>
<evidence type="ECO:0000313" key="8">
    <source>
        <dbReference type="Proteomes" id="UP000639338"/>
    </source>
</evidence>
<evidence type="ECO:0000256" key="5">
    <source>
        <dbReference type="SAM" id="Phobius"/>
    </source>
</evidence>
<name>A0A834Y521_APHGI</name>
<evidence type="ECO:0000313" key="7">
    <source>
        <dbReference type="EMBL" id="KAF7996922.1"/>
    </source>
</evidence>
<dbReference type="SUPFAM" id="SSF53756">
    <property type="entry name" value="UDP-Glycosyltransferase/glycogen phosphorylase"/>
    <property type="match status" value="1"/>
</dbReference>
<accession>A0A834Y521</accession>
<dbReference type="AlphaFoldDB" id="A0A834Y521"/>
<feature type="signal peptide" evidence="6">
    <location>
        <begin position="1"/>
        <end position="28"/>
    </location>
</feature>
<dbReference type="Pfam" id="PF00201">
    <property type="entry name" value="UDPGT"/>
    <property type="match status" value="1"/>
</dbReference>
<dbReference type="PROSITE" id="PS00375">
    <property type="entry name" value="UDPGT"/>
    <property type="match status" value="1"/>
</dbReference>
<dbReference type="InterPro" id="IPR002213">
    <property type="entry name" value="UDP_glucos_trans"/>
</dbReference>
<dbReference type="OrthoDB" id="5835829at2759"/>
<dbReference type="InterPro" id="IPR035595">
    <property type="entry name" value="UDP_glycos_trans_CS"/>
</dbReference>
<dbReference type="Gene3D" id="3.40.50.2000">
    <property type="entry name" value="Glycogen Phosphorylase B"/>
    <property type="match status" value="1"/>
</dbReference>
<organism evidence="7 8">
    <name type="scientific">Aphidius gifuensis</name>
    <name type="common">Parasitoid wasp</name>
    <dbReference type="NCBI Taxonomy" id="684658"/>
    <lineage>
        <taxon>Eukaryota</taxon>
        <taxon>Metazoa</taxon>
        <taxon>Ecdysozoa</taxon>
        <taxon>Arthropoda</taxon>
        <taxon>Hexapoda</taxon>
        <taxon>Insecta</taxon>
        <taxon>Pterygota</taxon>
        <taxon>Neoptera</taxon>
        <taxon>Endopterygota</taxon>
        <taxon>Hymenoptera</taxon>
        <taxon>Apocrita</taxon>
        <taxon>Ichneumonoidea</taxon>
        <taxon>Braconidae</taxon>
        <taxon>Aphidiinae</taxon>
        <taxon>Aphidius</taxon>
    </lineage>
</organism>
<evidence type="ECO:0008006" key="9">
    <source>
        <dbReference type="Google" id="ProtNLM"/>
    </source>
</evidence>
<dbReference type="GO" id="GO:0008194">
    <property type="term" value="F:UDP-glycosyltransferase activity"/>
    <property type="evidence" value="ECO:0007669"/>
    <property type="project" value="InterPro"/>
</dbReference>
<evidence type="ECO:0000256" key="3">
    <source>
        <dbReference type="ARBA" id="ARBA00022679"/>
    </source>
</evidence>
<dbReference type="InterPro" id="IPR050271">
    <property type="entry name" value="UDP-glycosyltransferase"/>
</dbReference>
<proteinExistence type="inferred from homology"/>
<evidence type="ECO:0000256" key="1">
    <source>
        <dbReference type="ARBA" id="ARBA00009995"/>
    </source>
</evidence>
<comment type="similarity">
    <text evidence="1 4">Belongs to the UDP-glycosyltransferase family.</text>
</comment>
<dbReference type="EMBL" id="JACMRX010000001">
    <property type="protein sequence ID" value="KAF7996922.1"/>
    <property type="molecule type" value="Genomic_DNA"/>
</dbReference>
<feature type="chain" id="PRO_5032531829" description="UDP-glucuronosyltransferase" evidence="6">
    <location>
        <begin position="29"/>
        <end position="544"/>
    </location>
</feature>
<evidence type="ECO:0000256" key="4">
    <source>
        <dbReference type="RuleBase" id="RU003718"/>
    </source>
</evidence>
<keyword evidence="5" id="KW-1133">Transmembrane helix</keyword>
<sequence length="544" mass="62055">MIINKKHNYLSINIIFLLLLIFVELCYANDDLLNTKISNKKYRILGVFGHYGKSHFDVFKPLLEELANRGHDLTVISYFPRDNNSELLKNYKDIGLAGPDDKFLNIVDVKDIKHSPLTPILEVLYLNQLSAKSCTTTFKNKNVQKLIKSRDVKFDIVITETFNTDCHVAFSSHFNAPLIGISTHVLMPWTSSRMINPDNPSYVPSILTEYSTNMNFHQRMINSLIFVLSNFIYDTITTWKIQDIVDDAFGHDIGRLSDIAANTSAILVNTHYSLHGAKPDNPNIIEIGGIHIKPQNLPNDLKKILDNANEGVLYFSLGSMIKSSSMNNETLKEIFEVLGNIPQKVIWKFETDRFDWIPPNFIIRKWLPQSAILHHPNTKGYLGHGGLLGMNEGISGGVPMCLVPFYGDQFVNSAAAKKRGIAEIIEWKNLNAKTLKLAIDKIFNDTSYYENAKKLQKAWHDRPMTPLETAVWWVEFIARGNGNEYLKTSASSLNWYQRYLIDVGIVIIAITFFIISIMYYLLKILLRIFKYLLSSNAHDVKKTN</sequence>
<evidence type="ECO:0000256" key="6">
    <source>
        <dbReference type="SAM" id="SignalP"/>
    </source>
</evidence>
<gene>
    <name evidence="7" type="ORF">HCN44_002568</name>
</gene>
<evidence type="ECO:0000256" key="2">
    <source>
        <dbReference type="ARBA" id="ARBA00022676"/>
    </source>
</evidence>
<dbReference type="Proteomes" id="UP000639338">
    <property type="component" value="Unassembled WGS sequence"/>
</dbReference>
<keyword evidence="5" id="KW-0472">Membrane</keyword>
<keyword evidence="5" id="KW-0812">Transmembrane</keyword>
<keyword evidence="2 4" id="KW-0328">Glycosyltransferase</keyword>
<keyword evidence="3 4" id="KW-0808">Transferase</keyword>
<keyword evidence="8" id="KW-1185">Reference proteome</keyword>
<dbReference type="PANTHER" id="PTHR48043:SF114">
    <property type="entry name" value="IP04436P-RELATED"/>
    <property type="match status" value="1"/>
</dbReference>
<dbReference type="CDD" id="cd03784">
    <property type="entry name" value="GT1_Gtf-like"/>
    <property type="match status" value="1"/>
</dbReference>
<feature type="transmembrane region" description="Helical" evidence="5">
    <location>
        <begin position="499"/>
        <end position="522"/>
    </location>
</feature>
<protein>
    <recommendedName>
        <fullName evidence="9">UDP-glucuronosyltransferase</fullName>
    </recommendedName>
</protein>
<dbReference type="PANTHER" id="PTHR48043">
    <property type="entry name" value="EG:EG0003.4 PROTEIN-RELATED"/>
    <property type="match status" value="1"/>
</dbReference>
<comment type="caution">
    <text evidence="7">The sequence shown here is derived from an EMBL/GenBank/DDBJ whole genome shotgun (WGS) entry which is preliminary data.</text>
</comment>
<dbReference type="FunFam" id="3.40.50.2000:FF:000050">
    <property type="entry name" value="UDP-glucuronosyltransferase"/>
    <property type="match status" value="1"/>
</dbReference>
<keyword evidence="6" id="KW-0732">Signal</keyword>